<name>A0ABT8C3H1_9BACT</name>
<evidence type="ECO:0000313" key="2">
    <source>
        <dbReference type="Proteomes" id="UP001236663"/>
    </source>
</evidence>
<reference evidence="2" key="1">
    <citation type="journal article" date="2019" name="Int. J. Syst. Evol. Microbiol.">
        <title>The Global Catalogue of Microorganisms (GCM) 10K type strain sequencing project: providing services to taxonomists for standard genome sequencing and annotation.</title>
        <authorList>
            <consortium name="The Broad Institute Genomics Platform"/>
            <consortium name="The Broad Institute Genome Sequencing Center for Infectious Disease"/>
            <person name="Wu L."/>
            <person name="Ma J."/>
        </authorList>
    </citation>
    <scope>NUCLEOTIDE SEQUENCE [LARGE SCALE GENOMIC DNA]</scope>
    <source>
        <strain evidence="2">CECT 7706</strain>
    </source>
</reference>
<proteinExistence type="predicted"/>
<dbReference type="Proteomes" id="UP001236663">
    <property type="component" value="Unassembled WGS sequence"/>
</dbReference>
<dbReference type="EMBL" id="JAUFQS010000003">
    <property type="protein sequence ID" value="MDN3686632.1"/>
    <property type="molecule type" value="Genomic_DNA"/>
</dbReference>
<accession>A0ABT8C3H1</accession>
<comment type="caution">
    <text evidence="1">The sequence shown here is derived from an EMBL/GenBank/DDBJ whole genome shotgun (WGS) entry which is preliminary data.</text>
</comment>
<gene>
    <name evidence="1" type="ORF">QWZ15_02215</name>
</gene>
<evidence type="ECO:0000313" key="1">
    <source>
        <dbReference type="EMBL" id="MDN3686632.1"/>
    </source>
</evidence>
<dbReference type="RefSeq" id="WP_163384783.1">
    <property type="nucleotide sequence ID" value="NZ_JAUFQS010000003.1"/>
</dbReference>
<sequence>MERSNHSTIIRKLFLITTAVLLWSCEGPMGPEGPPGTPGQDGVNIVGEVFEIIGDFTQEGNFGLSGEYGFEILESDKVLIYRLADVDQEGNDIWKLIPQVVFHQNGIFTYDYDFTFYDYSIYMSGEFDLNSLEAGFTDDQIFRVLIVPADRIDLRMDYSDHYGVLKMLKVDEEDIPKIHLN</sequence>
<keyword evidence="2" id="KW-1185">Reference proteome</keyword>
<protein>
    <recommendedName>
        <fullName evidence="3">Collagen-like protein</fullName>
    </recommendedName>
</protein>
<organism evidence="1 2">
    <name type="scientific">Cyclobacterium jeungdonense</name>
    <dbReference type="NCBI Taxonomy" id="708087"/>
    <lineage>
        <taxon>Bacteria</taxon>
        <taxon>Pseudomonadati</taxon>
        <taxon>Bacteroidota</taxon>
        <taxon>Cytophagia</taxon>
        <taxon>Cytophagales</taxon>
        <taxon>Cyclobacteriaceae</taxon>
        <taxon>Cyclobacterium</taxon>
    </lineage>
</organism>
<evidence type="ECO:0008006" key="3">
    <source>
        <dbReference type="Google" id="ProtNLM"/>
    </source>
</evidence>